<reference evidence="1" key="1">
    <citation type="submission" date="2019-11" db="EMBL/GenBank/DDBJ databases">
        <authorList>
            <person name="Liu Y."/>
            <person name="Hou J."/>
            <person name="Li T.-Q."/>
            <person name="Guan C.-H."/>
            <person name="Wu X."/>
            <person name="Wu H.-Z."/>
            <person name="Ling F."/>
            <person name="Zhang R."/>
            <person name="Shi X.-G."/>
            <person name="Ren J.-P."/>
            <person name="Chen E.-F."/>
            <person name="Sun J.-M."/>
        </authorList>
    </citation>
    <scope>NUCLEOTIDE SEQUENCE</scope>
    <source>
        <strain evidence="1">Adult_tree_wgs_1</strain>
        <tissue evidence="1">Leaves</tissue>
    </source>
</reference>
<protein>
    <recommendedName>
        <fullName evidence="3">ATP synthase subunit e, mitochondrial</fullName>
    </recommendedName>
</protein>
<accession>A0A834GZI5</accession>
<dbReference type="EMBL" id="WJXA01000005">
    <property type="protein sequence ID" value="KAF7143520.1"/>
    <property type="molecule type" value="Genomic_DNA"/>
</dbReference>
<name>A0A834GZI5_RHOSS</name>
<keyword evidence="2" id="KW-1185">Reference proteome</keyword>
<dbReference type="AlphaFoldDB" id="A0A834GZI5"/>
<dbReference type="OrthoDB" id="850010at2759"/>
<dbReference type="PANTHER" id="PTHR36028">
    <property type="entry name" value="OSJNBB0050O03.8 PROTEIN"/>
    <property type="match status" value="1"/>
</dbReference>
<organism evidence="1 2">
    <name type="scientific">Rhododendron simsii</name>
    <name type="common">Sims's rhododendron</name>
    <dbReference type="NCBI Taxonomy" id="118357"/>
    <lineage>
        <taxon>Eukaryota</taxon>
        <taxon>Viridiplantae</taxon>
        <taxon>Streptophyta</taxon>
        <taxon>Embryophyta</taxon>
        <taxon>Tracheophyta</taxon>
        <taxon>Spermatophyta</taxon>
        <taxon>Magnoliopsida</taxon>
        <taxon>eudicotyledons</taxon>
        <taxon>Gunneridae</taxon>
        <taxon>Pentapetalae</taxon>
        <taxon>asterids</taxon>
        <taxon>Ericales</taxon>
        <taxon>Ericaceae</taxon>
        <taxon>Ericoideae</taxon>
        <taxon>Rhodoreae</taxon>
        <taxon>Rhododendron</taxon>
    </lineage>
</organism>
<evidence type="ECO:0000313" key="1">
    <source>
        <dbReference type="EMBL" id="KAF7143520.1"/>
    </source>
</evidence>
<gene>
    <name evidence="1" type="ORF">RHSIM_Rhsim05G0067400</name>
</gene>
<dbReference type="Proteomes" id="UP000626092">
    <property type="component" value="Unassembled WGS sequence"/>
</dbReference>
<dbReference type="PANTHER" id="PTHR36028:SF6">
    <property type="entry name" value="ATP SYNTHASE SUBUNIT E, MITOCHONDRIAL"/>
    <property type="match status" value="1"/>
</dbReference>
<evidence type="ECO:0000313" key="2">
    <source>
        <dbReference type="Proteomes" id="UP000626092"/>
    </source>
</evidence>
<proteinExistence type="predicted"/>
<comment type="caution">
    <text evidence="1">The sequence shown here is derived from an EMBL/GenBank/DDBJ whole genome shotgun (WGS) entry which is preliminary data.</text>
</comment>
<sequence>MDSSAPNHRPISANQRIRAHIRGENFIRDSSAHLFLHSPLKSQPTNSQMAPPPGPYSGTSTLALVARVSAFSLGLAYGSIKLKYLKAAREEGILDSESCWGEEGELRRWFGRKEAMVAPPPHSEWSVFFCPANSSTSQKKCQAIDVLCGAFVELPWGQLAAKAKSHQKAEAKAHH</sequence>
<evidence type="ECO:0008006" key="3">
    <source>
        <dbReference type="Google" id="ProtNLM"/>
    </source>
</evidence>